<protein>
    <recommendedName>
        <fullName evidence="3">Dickkopf N-terminal cysteine-rich domain-containing protein</fullName>
    </recommendedName>
</protein>
<evidence type="ECO:0000313" key="2">
    <source>
        <dbReference type="Proteomes" id="UP000187209"/>
    </source>
</evidence>
<keyword evidence="2" id="KW-1185">Reference proteome</keyword>
<proteinExistence type="predicted"/>
<dbReference type="AlphaFoldDB" id="A0A1R2AZF6"/>
<gene>
    <name evidence="1" type="ORF">SteCoe_32245</name>
</gene>
<evidence type="ECO:0000313" key="1">
    <source>
        <dbReference type="EMBL" id="OMJ69899.1"/>
    </source>
</evidence>
<evidence type="ECO:0008006" key="3">
    <source>
        <dbReference type="Google" id="ProtNLM"/>
    </source>
</evidence>
<name>A0A1R2AZF6_9CILI</name>
<sequence>MSCRSSFDSFSPSQCMKSTLGPNGVEISLEICNDPYYSYCPQTLGNNTCQLPPQEPIIDISAPGEPCNLDINCIDGVCQDNFCQALFQSGWSCIRHTQCQVGYYCDEVCKPQVPVNNICTEDIMCANNCGCYEGICVTYFSIDALMKISSCQNGENFLCKSAACYEYNENYICLPQSKLNATSLFCYFGNECTAELQPGVNFYTKCSCSQNGYGSLMCSLAPGDQIYMEYTNALKNWVNSSMITKCHTTRRMNLQCIKAYWEWEDYVTLAYFQNYALNYTMFNSSDSCVKNVFQSSFWQIEAEYESLKKNKYSIALGLVVGFSLLSL</sequence>
<dbReference type="Proteomes" id="UP000187209">
    <property type="component" value="Unassembled WGS sequence"/>
</dbReference>
<dbReference type="EMBL" id="MPUH01001145">
    <property type="protein sequence ID" value="OMJ69899.1"/>
    <property type="molecule type" value="Genomic_DNA"/>
</dbReference>
<comment type="caution">
    <text evidence="1">The sequence shown here is derived from an EMBL/GenBank/DDBJ whole genome shotgun (WGS) entry which is preliminary data.</text>
</comment>
<organism evidence="1 2">
    <name type="scientific">Stentor coeruleus</name>
    <dbReference type="NCBI Taxonomy" id="5963"/>
    <lineage>
        <taxon>Eukaryota</taxon>
        <taxon>Sar</taxon>
        <taxon>Alveolata</taxon>
        <taxon>Ciliophora</taxon>
        <taxon>Postciliodesmatophora</taxon>
        <taxon>Heterotrichea</taxon>
        <taxon>Heterotrichida</taxon>
        <taxon>Stentoridae</taxon>
        <taxon>Stentor</taxon>
    </lineage>
</organism>
<dbReference type="OrthoDB" id="320173at2759"/>
<accession>A0A1R2AZF6</accession>
<reference evidence="1 2" key="1">
    <citation type="submission" date="2016-11" db="EMBL/GenBank/DDBJ databases">
        <title>The macronuclear genome of Stentor coeruleus: a giant cell with tiny introns.</title>
        <authorList>
            <person name="Slabodnick M."/>
            <person name="Ruby J.G."/>
            <person name="Reiff S.B."/>
            <person name="Swart E.C."/>
            <person name="Gosai S."/>
            <person name="Prabakaran S."/>
            <person name="Witkowska E."/>
            <person name="Larue G.E."/>
            <person name="Fisher S."/>
            <person name="Freeman R.M."/>
            <person name="Gunawardena J."/>
            <person name="Chu W."/>
            <person name="Stover N.A."/>
            <person name="Gregory B.D."/>
            <person name="Nowacki M."/>
            <person name="Derisi J."/>
            <person name="Roy S.W."/>
            <person name="Marshall W.F."/>
            <person name="Sood P."/>
        </authorList>
    </citation>
    <scope>NUCLEOTIDE SEQUENCE [LARGE SCALE GENOMIC DNA]</scope>
    <source>
        <strain evidence="1">WM001</strain>
    </source>
</reference>